<dbReference type="SUPFAM" id="SSF50486">
    <property type="entry name" value="FMT C-terminal domain-like"/>
    <property type="match status" value="1"/>
</dbReference>
<evidence type="ECO:0000256" key="6">
    <source>
        <dbReference type="ARBA" id="ARBA00022917"/>
    </source>
</evidence>
<dbReference type="InterPro" id="IPR001555">
    <property type="entry name" value="GART_AS"/>
</dbReference>
<comment type="caution">
    <text evidence="12">The sequence shown here is derived from an EMBL/GenBank/DDBJ whole genome shotgun (WGS) entry which is preliminary data.</text>
</comment>
<reference evidence="12" key="1">
    <citation type="submission" date="2021-11" db="EMBL/GenBank/DDBJ databases">
        <title>Halomonas sp., isolated from a coastal aquaculture zone in Dongshan Bay.</title>
        <authorList>
            <person name="Lin W."/>
        </authorList>
    </citation>
    <scope>NUCLEOTIDE SEQUENCE</scope>
    <source>
        <strain evidence="12">Yzlin-01</strain>
    </source>
</reference>
<dbReference type="InterPro" id="IPR041711">
    <property type="entry name" value="Met-tRNA-FMT_N"/>
</dbReference>
<dbReference type="RefSeq" id="WP_259034866.1">
    <property type="nucleotide sequence ID" value="NZ_JAJISC010000001.1"/>
</dbReference>
<feature type="binding site" evidence="8">
    <location>
        <begin position="112"/>
        <end position="115"/>
    </location>
    <ligand>
        <name>(6S)-5,6,7,8-tetrahydrofolate</name>
        <dbReference type="ChEBI" id="CHEBI:57453"/>
    </ligand>
</feature>
<dbReference type="HAMAP" id="MF_00182">
    <property type="entry name" value="Formyl_trans"/>
    <property type="match status" value="1"/>
</dbReference>
<evidence type="ECO:0000256" key="5">
    <source>
        <dbReference type="ARBA" id="ARBA00022679"/>
    </source>
</evidence>
<gene>
    <name evidence="8 12" type="primary">fmt</name>
    <name evidence="12" type="ORF">LLY24_03490</name>
</gene>
<sequence>MSALRVVFAGTPDFAASSLAALLASPHQVVAVYTQPDRPAGRGRKLTPSPVKQLAQTHDVPVYQPVSLKSAEAQAQLAALDADVMVVVAYGLILPQAVLDTPRLGCINVHASLLPRWRGAAPIQRAIEAGDDASGVTIMQMDAGLDTGAMLTKVTTPITEQTTGGALHDALAEQGASALVTTLDALQAGSASATPQPEAGVTYAAKLSKAEAELDFTQPAAALARKIRAFNPWPVAWCALGDERLRLLMASAEKASKTQAAPGTLLDHGADCLRIACGAQGEEVLMVTTAQLPSGKAMAVSQLLNAHQTRLAPGTRLGPADTHPTSTTGASA</sequence>
<evidence type="ECO:0000313" key="13">
    <source>
        <dbReference type="Proteomes" id="UP001165542"/>
    </source>
</evidence>
<comment type="function">
    <text evidence="1 8">Attaches a formyl group to the free amino group of methionyl-tRNA(fMet). The formyl group appears to play a dual role in the initiator identity of N-formylmethionyl-tRNA by promoting its recognition by IF2 and preventing the misappropriation of this tRNA by the elongation apparatus.</text>
</comment>
<dbReference type="PANTHER" id="PTHR11138:SF5">
    <property type="entry name" value="METHIONYL-TRNA FORMYLTRANSFERASE, MITOCHONDRIAL"/>
    <property type="match status" value="1"/>
</dbReference>
<dbReference type="InterPro" id="IPR002376">
    <property type="entry name" value="Formyl_transf_N"/>
</dbReference>
<dbReference type="InterPro" id="IPR044135">
    <property type="entry name" value="Met-tRNA-FMT_C"/>
</dbReference>
<dbReference type="CDD" id="cd08646">
    <property type="entry name" value="FMT_core_Met-tRNA-FMT_N"/>
    <property type="match status" value="1"/>
</dbReference>
<evidence type="ECO:0000256" key="7">
    <source>
        <dbReference type="ARBA" id="ARBA00048558"/>
    </source>
</evidence>
<organism evidence="12 13">
    <name type="scientific">Halomonas dongshanensis</name>
    <dbReference type="NCBI Taxonomy" id="2890835"/>
    <lineage>
        <taxon>Bacteria</taxon>
        <taxon>Pseudomonadati</taxon>
        <taxon>Pseudomonadota</taxon>
        <taxon>Gammaproteobacteria</taxon>
        <taxon>Oceanospirillales</taxon>
        <taxon>Halomonadaceae</taxon>
        <taxon>Halomonas</taxon>
    </lineage>
</organism>
<proteinExistence type="inferred from homology"/>
<dbReference type="InterPro" id="IPR036477">
    <property type="entry name" value="Formyl_transf_N_sf"/>
</dbReference>
<dbReference type="EMBL" id="JAJISC010000001">
    <property type="protein sequence ID" value="MCS2608385.1"/>
    <property type="molecule type" value="Genomic_DNA"/>
</dbReference>
<dbReference type="EC" id="2.1.2.9" evidence="3 8"/>
<dbReference type="Gene3D" id="3.10.25.10">
    <property type="entry name" value="Formyl transferase, C-terminal domain"/>
    <property type="match status" value="1"/>
</dbReference>
<feature type="domain" description="Formyl transferase N-terminal" evidence="10">
    <location>
        <begin position="5"/>
        <end position="182"/>
    </location>
</feature>
<dbReference type="Proteomes" id="UP001165542">
    <property type="component" value="Unassembled WGS sequence"/>
</dbReference>
<dbReference type="Gene3D" id="3.40.50.170">
    <property type="entry name" value="Formyl transferase, N-terminal domain"/>
    <property type="match status" value="1"/>
</dbReference>
<accession>A0ABT2EA04</accession>
<evidence type="ECO:0000256" key="4">
    <source>
        <dbReference type="ARBA" id="ARBA00016014"/>
    </source>
</evidence>
<dbReference type="PROSITE" id="PS00373">
    <property type="entry name" value="GART"/>
    <property type="match status" value="1"/>
</dbReference>
<feature type="domain" description="Formyl transferase C-terminal" evidence="11">
    <location>
        <begin position="206"/>
        <end position="307"/>
    </location>
</feature>
<evidence type="ECO:0000256" key="9">
    <source>
        <dbReference type="SAM" id="MobiDB-lite"/>
    </source>
</evidence>
<evidence type="ECO:0000256" key="3">
    <source>
        <dbReference type="ARBA" id="ARBA00012261"/>
    </source>
</evidence>
<dbReference type="Pfam" id="PF00551">
    <property type="entry name" value="Formyl_trans_N"/>
    <property type="match status" value="1"/>
</dbReference>
<dbReference type="SUPFAM" id="SSF53328">
    <property type="entry name" value="Formyltransferase"/>
    <property type="match status" value="1"/>
</dbReference>
<dbReference type="Pfam" id="PF02911">
    <property type="entry name" value="Formyl_trans_C"/>
    <property type="match status" value="1"/>
</dbReference>
<dbReference type="NCBIfam" id="TIGR00460">
    <property type="entry name" value="fmt"/>
    <property type="match status" value="1"/>
</dbReference>
<keyword evidence="5 8" id="KW-0808">Transferase</keyword>
<dbReference type="InterPro" id="IPR037022">
    <property type="entry name" value="Formyl_trans_C_sf"/>
</dbReference>
<evidence type="ECO:0000256" key="2">
    <source>
        <dbReference type="ARBA" id="ARBA00010699"/>
    </source>
</evidence>
<dbReference type="GO" id="GO:0004479">
    <property type="term" value="F:methionyl-tRNA formyltransferase activity"/>
    <property type="evidence" value="ECO:0007669"/>
    <property type="project" value="UniProtKB-EC"/>
</dbReference>
<keyword evidence="13" id="KW-1185">Reference proteome</keyword>
<dbReference type="InterPro" id="IPR005793">
    <property type="entry name" value="Formyl_trans_C"/>
</dbReference>
<dbReference type="InterPro" id="IPR005794">
    <property type="entry name" value="Fmt"/>
</dbReference>
<dbReference type="PANTHER" id="PTHR11138">
    <property type="entry name" value="METHIONYL-TRNA FORMYLTRANSFERASE"/>
    <property type="match status" value="1"/>
</dbReference>
<evidence type="ECO:0000256" key="1">
    <source>
        <dbReference type="ARBA" id="ARBA00002606"/>
    </source>
</evidence>
<dbReference type="InterPro" id="IPR011034">
    <property type="entry name" value="Formyl_transferase-like_C_sf"/>
</dbReference>
<evidence type="ECO:0000259" key="10">
    <source>
        <dbReference type="Pfam" id="PF00551"/>
    </source>
</evidence>
<keyword evidence="6 8" id="KW-0648">Protein biosynthesis</keyword>
<comment type="catalytic activity">
    <reaction evidence="7 8">
        <text>L-methionyl-tRNA(fMet) + (6R)-10-formyltetrahydrofolate = N-formyl-L-methionyl-tRNA(fMet) + (6S)-5,6,7,8-tetrahydrofolate + H(+)</text>
        <dbReference type="Rhea" id="RHEA:24380"/>
        <dbReference type="Rhea" id="RHEA-COMP:9952"/>
        <dbReference type="Rhea" id="RHEA-COMP:9953"/>
        <dbReference type="ChEBI" id="CHEBI:15378"/>
        <dbReference type="ChEBI" id="CHEBI:57453"/>
        <dbReference type="ChEBI" id="CHEBI:78530"/>
        <dbReference type="ChEBI" id="CHEBI:78844"/>
        <dbReference type="ChEBI" id="CHEBI:195366"/>
        <dbReference type="EC" id="2.1.2.9"/>
    </reaction>
</comment>
<evidence type="ECO:0000259" key="11">
    <source>
        <dbReference type="Pfam" id="PF02911"/>
    </source>
</evidence>
<feature type="region of interest" description="Disordered" evidence="9">
    <location>
        <begin position="310"/>
        <end position="332"/>
    </location>
</feature>
<comment type="similarity">
    <text evidence="2 8">Belongs to the Fmt family.</text>
</comment>
<evidence type="ECO:0000313" key="12">
    <source>
        <dbReference type="EMBL" id="MCS2608385.1"/>
    </source>
</evidence>
<name>A0ABT2EA04_9GAMM</name>
<evidence type="ECO:0000256" key="8">
    <source>
        <dbReference type="HAMAP-Rule" id="MF_00182"/>
    </source>
</evidence>
<dbReference type="CDD" id="cd08704">
    <property type="entry name" value="Met_tRNA_FMT_C"/>
    <property type="match status" value="1"/>
</dbReference>
<protein>
    <recommendedName>
        <fullName evidence="4 8">Methionyl-tRNA formyltransferase</fullName>
        <ecNumber evidence="3 8">2.1.2.9</ecNumber>
    </recommendedName>
</protein>
<feature type="compositionally biased region" description="Polar residues" evidence="9">
    <location>
        <begin position="323"/>
        <end position="332"/>
    </location>
</feature>